<keyword evidence="2" id="KW-1185">Reference proteome</keyword>
<proteinExistence type="predicted"/>
<dbReference type="Proteomes" id="UP000467840">
    <property type="component" value="Chromosome 12"/>
</dbReference>
<reference evidence="1 2" key="1">
    <citation type="journal article" date="2020" name="Mol. Plant">
        <title>The Chromosome-Based Rubber Tree Genome Provides New Insights into Spurge Genome Evolution and Rubber Biosynthesis.</title>
        <authorList>
            <person name="Liu J."/>
            <person name="Shi C."/>
            <person name="Shi C.C."/>
            <person name="Li W."/>
            <person name="Zhang Q.J."/>
            <person name="Zhang Y."/>
            <person name="Li K."/>
            <person name="Lu H.F."/>
            <person name="Shi C."/>
            <person name="Zhu S.T."/>
            <person name="Xiao Z.Y."/>
            <person name="Nan H."/>
            <person name="Yue Y."/>
            <person name="Zhu X.G."/>
            <person name="Wu Y."/>
            <person name="Hong X.N."/>
            <person name="Fan G.Y."/>
            <person name="Tong Y."/>
            <person name="Zhang D."/>
            <person name="Mao C.L."/>
            <person name="Liu Y.L."/>
            <person name="Hao S.J."/>
            <person name="Liu W.Q."/>
            <person name="Lv M.Q."/>
            <person name="Zhang H.B."/>
            <person name="Liu Y."/>
            <person name="Hu-Tang G.R."/>
            <person name="Wang J.P."/>
            <person name="Wang J.H."/>
            <person name="Sun Y.H."/>
            <person name="Ni S.B."/>
            <person name="Chen W.B."/>
            <person name="Zhang X.C."/>
            <person name="Jiao Y.N."/>
            <person name="Eichler E.E."/>
            <person name="Li G.H."/>
            <person name="Liu X."/>
            <person name="Gao L.Z."/>
        </authorList>
    </citation>
    <scope>NUCLEOTIDE SEQUENCE [LARGE SCALE GENOMIC DNA]</scope>
    <source>
        <strain evidence="2">cv. GT1</strain>
        <tissue evidence="1">Leaf</tissue>
    </source>
</reference>
<dbReference type="EMBL" id="JAAGAX010000018">
    <property type="protein sequence ID" value="KAF2283345.1"/>
    <property type="molecule type" value="Genomic_DNA"/>
</dbReference>
<sequence length="120" mass="13319">MEQPSSHQVMAHFQPQSRYSEFSKRWRQDRVGKVSYIAYIYIDFQFQTVDRVLLPLDMFTPKLPAPAPSPAVALAPEKPKKAPIVESPTVPKDLSGAVSSFVQNNWALLVAGTVSAMLSS</sequence>
<gene>
    <name evidence="1" type="ORF">GH714_002444</name>
</gene>
<dbReference type="AlphaFoldDB" id="A0A6A6K4I2"/>
<accession>A0A6A6K4I2</accession>
<name>A0A6A6K4I2_HEVBR</name>
<protein>
    <submittedName>
        <fullName evidence="1">Uncharacterized protein</fullName>
    </submittedName>
</protein>
<organism evidence="1 2">
    <name type="scientific">Hevea brasiliensis</name>
    <name type="common">Para rubber tree</name>
    <name type="synonym">Siphonia brasiliensis</name>
    <dbReference type="NCBI Taxonomy" id="3981"/>
    <lineage>
        <taxon>Eukaryota</taxon>
        <taxon>Viridiplantae</taxon>
        <taxon>Streptophyta</taxon>
        <taxon>Embryophyta</taxon>
        <taxon>Tracheophyta</taxon>
        <taxon>Spermatophyta</taxon>
        <taxon>Magnoliopsida</taxon>
        <taxon>eudicotyledons</taxon>
        <taxon>Gunneridae</taxon>
        <taxon>Pentapetalae</taxon>
        <taxon>rosids</taxon>
        <taxon>fabids</taxon>
        <taxon>Malpighiales</taxon>
        <taxon>Euphorbiaceae</taxon>
        <taxon>Crotonoideae</taxon>
        <taxon>Micrandreae</taxon>
        <taxon>Hevea</taxon>
    </lineage>
</organism>
<evidence type="ECO:0000313" key="2">
    <source>
        <dbReference type="Proteomes" id="UP000467840"/>
    </source>
</evidence>
<comment type="caution">
    <text evidence="1">The sequence shown here is derived from an EMBL/GenBank/DDBJ whole genome shotgun (WGS) entry which is preliminary data.</text>
</comment>
<evidence type="ECO:0000313" key="1">
    <source>
        <dbReference type="EMBL" id="KAF2283345.1"/>
    </source>
</evidence>